<dbReference type="PANTHER" id="PTHR45753">
    <property type="entry name" value="ORNITHINE CARBAMOYLTRANSFERASE, MITOCHONDRIAL"/>
    <property type="match status" value="1"/>
</dbReference>
<dbReference type="EMBL" id="QMNG01000129">
    <property type="protein sequence ID" value="RLC35718.1"/>
    <property type="molecule type" value="Genomic_DNA"/>
</dbReference>
<dbReference type="GO" id="GO:0019240">
    <property type="term" value="P:citrulline biosynthetic process"/>
    <property type="evidence" value="ECO:0007669"/>
    <property type="project" value="TreeGrafter"/>
</dbReference>
<proteinExistence type="inferred from homology"/>
<evidence type="ECO:0000259" key="3">
    <source>
        <dbReference type="Pfam" id="PF00185"/>
    </source>
</evidence>
<reference evidence="5 6" key="1">
    <citation type="submission" date="2018-06" db="EMBL/GenBank/DDBJ databases">
        <title>Extensive metabolic versatility and redundancy in microbially diverse, dynamic hydrothermal sediments.</title>
        <authorList>
            <person name="Dombrowski N."/>
            <person name="Teske A."/>
            <person name="Baker B.J."/>
        </authorList>
    </citation>
    <scope>NUCLEOTIDE SEQUENCE [LARGE SCALE GENOMIC DNA]</scope>
    <source>
        <strain evidence="5">B79_G16</strain>
    </source>
</reference>
<evidence type="ECO:0000256" key="1">
    <source>
        <dbReference type="ARBA" id="ARBA00022679"/>
    </source>
</evidence>
<dbReference type="GO" id="GO:0042450">
    <property type="term" value="P:L-arginine biosynthetic process via ornithine"/>
    <property type="evidence" value="ECO:0007669"/>
    <property type="project" value="TreeGrafter"/>
</dbReference>
<keyword evidence="1 2" id="KW-0808">Transferase</keyword>
<evidence type="ECO:0000313" key="6">
    <source>
        <dbReference type="Proteomes" id="UP000281261"/>
    </source>
</evidence>
<evidence type="ECO:0000256" key="2">
    <source>
        <dbReference type="RuleBase" id="RU003634"/>
    </source>
</evidence>
<dbReference type="InterPro" id="IPR036901">
    <property type="entry name" value="Asp/Orn_carbamoylTrfase_sf"/>
</dbReference>
<feature type="domain" description="Aspartate/ornithine carbamoyltransferase carbamoyl-P binding" evidence="4">
    <location>
        <begin position="14"/>
        <end position="171"/>
    </location>
</feature>
<dbReference type="InterPro" id="IPR006130">
    <property type="entry name" value="Asp/Orn_carbamoylTrfase"/>
</dbReference>
<comment type="caution">
    <text evidence="5">The sequence shown here is derived from an EMBL/GenBank/DDBJ whole genome shotgun (WGS) entry which is preliminary data.</text>
</comment>
<dbReference type="PANTHER" id="PTHR45753:SF3">
    <property type="entry name" value="ORNITHINE TRANSCARBAMYLASE, MITOCHONDRIAL"/>
    <property type="match status" value="1"/>
</dbReference>
<dbReference type="Gene3D" id="3.40.50.1370">
    <property type="entry name" value="Aspartate/ornithine carbamoyltransferase"/>
    <property type="match status" value="2"/>
</dbReference>
<evidence type="ECO:0000259" key="4">
    <source>
        <dbReference type="Pfam" id="PF02729"/>
    </source>
</evidence>
<dbReference type="Proteomes" id="UP000281261">
    <property type="component" value="Unassembled WGS sequence"/>
</dbReference>
<comment type="similarity">
    <text evidence="2">Belongs to the aspartate/ornithine carbamoyltransferase superfamily.</text>
</comment>
<gene>
    <name evidence="5" type="ORF">DRH29_05915</name>
</gene>
<dbReference type="SUPFAM" id="SSF53671">
    <property type="entry name" value="Aspartate/ornithine carbamoyltransferase"/>
    <property type="match status" value="1"/>
</dbReference>
<dbReference type="Pfam" id="PF02729">
    <property type="entry name" value="OTCace_N"/>
    <property type="match status" value="1"/>
</dbReference>
<organism evidence="5 6">
    <name type="scientific">candidate division Kazan bacterium</name>
    <dbReference type="NCBI Taxonomy" id="2202143"/>
    <lineage>
        <taxon>Bacteria</taxon>
        <taxon>Bacteria division Kazan-3B-28</taxon>
    </lineage>
</organism>
<name>A0A420ZAX9_UNCK3</name>
<protein>
    <submittedName>
        <fullName evidence="5">Ornithine carbamoyltransferase</fullName>
    </submittedName>
</protein>
<dbReference type="GO" id="GO:0004585">
    <property type="term" value="F:ornithine carbamoyltransferase activity"/>
    <property type="evidence" value="ECO:0007669"/>
    <property type="project" value="TreeGrafter"/>
</dbReference>
<dbReference type="GO" id="GO:0016597">
    <property type="term" value="F:amino acid binding"/>
    <property type="evidence" value="ECO:0007669"/>
    <property type="project" value="InterPro"/>
</dbReference>
<dbReference type="AlphaFoldDB" id="A0A420ZAX9"/>
<dbReference type="PRINTS" id="PR00100">
    <property type="entry name" value="AOTCASE"/>
</dbReference>
<sequence length="360" mass="41278">MTYLPWYVGYFSGKHWLRNIDYSIDDIFKVLEAARDLKMKFHLGVETPYLRGKTLYLIFYNKSLRTRNSFQTGIFQLGGQGIYISPDQVYAPTLPEDMVPYQTEAIRDVARVLSRYGDGIAIRIYGKPAKWIIGRGHRIIQEFAKWSNVPVLNMEDDLYHPFQALADAMAALEALGWPRDLRGKKFVVSYAYSGGLKPLAVPQSVALIAAMLGADVYIAHPPGFELLDDIINKVKEYTQYWGSEFKIVNDMDEAFEGATFVYPKAWSPKGFFPPFSADGKVHEEEAKEYQAKYKDWIVTMERLEKAGKPYYMHCGPADRGQEVTDEVLDSYEKSLYFEEAENRLHVQKAVMCMTMAKVVR</sequence>
<dbReference type="PRINTS" id="PR00101">
    <property type="entry name" value="ATCASE"/>
</dbReference>
<feature type="domain" description="Aspartate/ornithine carbamoyltransferase Asp/Orn-binding" evidence="3">
    <location>
        <begin position="200"/>
        <end position="353"/>
    </location>
</feature>
<accession>A0A420ZAX9</accession>
<evidence type="ECO:0000313" key="5">
    <source>
        <dbReference type="EMBL" id="RLC35718.1"/>
    </source>
</evidence>
<dbReference type="InterPro" id="IPR006131">
    <property type="entry name" value="Asp_carbamoyltransf_Asp/Orn-bd"/>
</dbReference>
<dbReference type="Pfam" id="PF00185">
    <property type="entry name" value="OTCace"/>
    <property type="match status" value="1"/>
</dbReference>
<dbReference type="InterPro" id="IPR006132">
    <property type="entry name" value="Asp/Orn_carbamoyltranf_P-bd"/>
</dbReference>